<reference evidence="10" key="1">
    <citation type="journal article" date="2019" name="Int. J. Syst. Evol. Microbiol.">
        <title>The Global Catalogue of Microorganisms (GCM) 10K type strain sequencing project: providing services to taxonomists for standard genome sequencing and annotation.</title>
        <authorList>
            <consortium name="The Broad Institute Genomics Platform"/>
            <consortium name="The Broad Institute Genome Sequencing Center for Infectious Disease"/>
            <person name="Wu L."/>
            <person name="Ma J."/>
        </authorList>
    </citation>
    <scope>NUCLEOTIDE SEQUENCE [LARGE SCALE GENOMIC DNA]</scope>
    <source>
        <strain evidence="10">CGMCC 1.7693</strain>
    </source>
</reference>
<organism evidence="9 10">
    <name type="scientific">Oceanobacillus neutriphilus</name>
    <dbReference type="NCBI Taxonomy" id="531815"/>
    <lineage>
        <taxon>Bacteria</taxon>
        <taxon>Bacillati</taxon>
        <taxon>Bacillota</taxon>
        <taxon>Bacilli</taxon>
        <taxon>Bacillales</taxon>
        <taxon>Bacillaceae</taxon>
        <taxon>Oceanobacillus</taxon>
    </lineage>
</organism>
<feature type="transmembrane region" description="Helical" evidence="7">
    <location>
        <begin position="9"/>
        <end position="32"/>
    </location>
</feature>
<accession>A0ABQ2NU44</accession>
<dbReference type="SUPFAM" id="SSF49503">
    <property type="entry name" value="Cupredoxins"/>
    <property type="match status" value="1"/>
</dbReference>
<dbReference type="Proteomes" id="UP000641206">
    <property type="component" value="Unassembled WGS sequence"/>
</dbReference>
<evidence type="ECO:0000256" key="6">
    <source>
        <dbReference type="ARBA" id="ARBA00047816"/>
    </source>
</evidence>
<proteinExistence type="predicted"/>
<comment type="function">
    <text evidence="4">Subunits I and II form the functional core of the enzyme complex. Electrons originating in cytochrome c are transferred via heme a and Cu(A) to the binuclear center formed by heme a3 and Cu(B).</text>
</comment>
<comment type="catalytic activity">
    <reaction evidence="6">
        <text>4 Fe(II)-[cytochrome c] + O2 + 8 H(+)(in) = 4 Fe(III)-[cytochrome c] + 2 H2O + 4 H(+)(out)</text>
        <dbReference type="Rhea" id="RHEA:11436"/>
        <dbReference type="Rhea" id="RHEA-COMP:10350"/>
        <dbReference type="Rhea" id="RHEA-COMP:14399"/>
        <dbReference type="ChEBI" id="CHEBI:15377"/>
        <dbReference type="ChEBI" id="CHEBI:15378"/>
        <dbReference type="ChEBI" id="CHEBI:15379"/>
        <dbReference type="ChEBI" id="CHEBI:29033"/>
        <dbReference type="ChEBI" id="CHEBI:29034"/>
        <dbReference type="EC" id="7.1.1.9"/>
    </reaction>
</comment>
<dbReference type="PROSITE" id="PS50857">
    <property type="entry name" value="COX2_CUA"/>
    <property type="match status" value="1"/>
</dbReference>
<keyword evidence="2" id="KW-0479">Metal-binding</keyword>
<comment type="caution">
    <text evidence="9">The sequence shown here is derived from an EMBL/GenBank/DDBJ whole genome shotgun (WGS) entry which is preliminary data.</text>
</comment>
<evidence type="ECO:0000256" key="1">
    <source>
        <dbReference type="ARBA" id="ARBA00004196"/>
    </source>
</evidence>
<dbReference type="InterPro" id="IPR002429">
    <property type="entry name" value="CcO_II-like_C"/>
</dbReference>
<comment type="subcellular location">
    <subcellularLocation>
        <location evidence="1">Cell envelope</location>
    </subcellularLocation>
</comment>
<dbReference type="PROSITE" id="PS00078">
    <property type="entry name" value="COX2"/>
    <property type="match status" value="1"/>
</dbReference>
<dbReference type="RefSeq" id="WP_188734225.1">
    <property type="nucleotide sequence ID" value="NZ_BMLW01000005.1"/>
</dbReference>
<evidence type="ECO:0000256" key="4">
    <source>
        <dbReference type="ARBA" id="ARBA00024688"/>
    </source>
</evidence>
<evidence type="ECO:0000256" key="5">
    <source>
        <dbReference type="ARBA" id="ARBA00031399"/>
    </source>
</evidence>
<dbReference type="InterPro" id="IPR001505">
    <property type="entry name" value="Copper_CuA"/>
</dbReference>
<keyword evidence="10" id="KW-1185">Reference proteome</keyword>
<evidence type="ECO:0000256" key="2">
    <source>
        <dbReference type="ARBA" id="ARBA00022723"/>
    </source>
</evidence>
<dbReference type="Gene3D" id="2.60.40.420">
    <property type="entry name" value="Cupredoxins - blue copper proteins"/>
    <property type="match status" value="1"/>
</dbReference>
<keyword evidence="3" id="KW-0186">Copper</keyword>
<dbReference type="Pfam" id="PF00116">
    <property type="entry name" value="COX2"/>
    <property type="match status" value="1"/>
</dbReference>
<keyword evidence="7" id="KW-1133">Transmembrane helix</keyword>
<gene>
    <name evidence="9" type="primary">cbaB</name>
    <name evidence="9" type="ORF">GCM10011346_19170</name>
</gene>
<keyword evidence="7" id="KW-0472">Membrane</keyword>
<name>A0ABQ2NU44_9BACI</name>
<evidence type="ECO:0000256" key="7">
    <source>
        <dbReference type="SAM" id="Phobius"/>
    </source>
</evidence>
<dbReference type="InterPro" id="IPR051403">
    <property type="entry name" value="NosZ/Cyto_c_oxidase_sub2"/>
</dbReference>
<feature type="domain" description="Cytochrome oxidase subunit II copper A binding" evidence="8">
    <location>
        <begin position="66"/>
        <end position="178"/>
    </location>
</feature>
<dbReference type="EMBL" id="BMLW01000005">
    <property type="protein sequence ID" value="GGP10559.1"/>
    <property type="molecule type" value="Genomic_DNA"/>
</dbReference>
<dbReference type="PANTHER" id="PTHR42838:SF2">
    <property type="entry name" value="NITROUS-OXIDE REDUCTASE"/>
    <property type="match status" value="1"/>
</dbReference>
<dbReference type="CDD" id="cd13913">
    <property type="entry name" value="ba3_CcO_II_C"/>
    <property type="match status" value="1"/>
</dbReference>
<evidence type="ECO:0000313" key="9">
    <source>
        <dbReference type="EMBL" id="GGP10559.1"/>
    </source>
</evidence>
<evidence type="ECO:0000259" key="8">
    <source>
        <dbReference type="PROSITE" id="PS50857"/>
    </source>
</evidence>
<evidence type="ECO:0000313" key="10">
    <source>
        <dbReference type="Proteomes" id="UP000641206"/>
    </source>
</evidence>
<dbReference type="PANTHER" id="PTHR42838">
    <property type="entry name" value="CYTOCHROME C OXIDASE SUBUNIT II"/>
    <property type="match status" value="1"/>
</dbReference>
<dbReference type="InterPro" id="IPR008972">
    <property type="entry name" value="Cupredoxin"/>
</dbReference>
<protein>
    <recommendedName>
        <fullName evidence="5">Cytochrome aa3 subunit 2</fullName>
    </recommendedName>
</protein>
<keyword evidence="7" id="KW-0812">Transmembrane</keyword>
<sequence>MHLHKYEKIWLIFGGASLVLFLAILGFGAFYLGTHPQSHGVTIDPENVEANEAFQRENLGITQVDDDKYIVNVVASAFNYDLGSDEDGNAVSHLEIPKGSTVLFQVVSTDVVHGFNVAGTNVNMMVEPGYISSMEVQLNKAGEYTLLCNEYCGVGHHMMHATVEVVDDESGNETAAAE</sequence>
<evidence type="ECO:0000256" key="3">
    <source>
        <dbReference type="ARBA" id="ARBA00023008"/>
    </source>
</evidence>
<dbReference type="InterPro" id="IPR034214">
    <property type="entry name" value="Ba3_CcO_II_C"/>
</dbReference>